<name>A0ABW1TRY8_9BURK</name>
<dbReference type="Gene3D" id="3.30.1780.10">
    <property type="entry name" value="ornithine cyclodeaminase, domain 1"/>
    <property type="match status" value="1"/>
</dbReference>
<dbReference type="InterPro" id="IPR023401">
    <property type="entry name" value="ODC_N"/>
</dbReference>
<dbReference type="Gene3D" id="3.40.50.720">
    <property type="entry name" value="NAD(P)-binding Rossmann-like Domain"/>
    <property type="match status" value="1"/>
</dbReference>
<protein>
    <submittedName>
        <fullName evidence="1">Ornithine cyclodeaminase family protein</fullName>
    </submittedName>
</protein>
<keyword evidence="2" id="KW-1185">Reference proteome</keyword>
<dbReference type="InterPro" id="IPR003462">
    <property type="entry name" value="ODC_Mu_crystall"/>
</dbReference>
<evidence type="ECO:0000313" key="2">
    <source>
        <dbReference type="Proteomes" id="UP001596270"/>
    </source>
</evidence>
<dbReference type="RefSeq" id="WP_377412067.1">
    <property type="nucleotide sequence ID" value="NZ_JBHSRS010000004.1"/>
</dbReference>
<organism evidence="1 2">
    <name type="scientific">Polaromonas aquatica</name>
    <dbReference type="NCBI Taxonomy" id="332657"/>
    <lineage>
        <taxon>Bacteria</taxon>
        <taxon>Pseudomonadati</taxon>
        <taxon>Pseudomonadota</taxon>
        <taxon>Betaproteobacteria</taxon>
        <taxon>Burkholderiales</taxon>
        <taxon>Comamonadaceae</taxon>
        <taxon>Polaromonas</taxon>
    </lineage>
</organism>
<evidence type="ECO:0000313" key="1">
    <source>
        <dbReference type="EMBL" id="MFC6279990.1"/>
    </source>
</evidence>
<dbReference type="PANTHER" id="PTHR13812">
    <property type="entry name" value="KETIMINE REDUCTASE MU-CRYSTALLIN"/>
    <property type="match status" value="1"/>
</dbReference>
<dbReference type="Pfam" id="PF02423">
    <property type="entry name" value="OCD_Mu_crystall"/>
    <property type="match status" value="1"/>
</dbReference>
<accession>A0ABW1TRY8</accession>
<dbReference type="PIRSF" id="PIRSF001439">
    <property type="entry name" value="CryM"/>
    <property type="match status" value="1"/>
</dbReference>
<reference evidence="2" key="1">
    <citation type="journal article" date="2019" name="Int. J. Syst. Evol. Microbiol.">
        <title>The Global Catalogue of Microorganisms (GCM) 10K type strain sequencing project: providing services to taxonomists for standard genome sequencing and annotation.</title>
        <authorList>
            <consortium name="The Broad Institute Genomics Platform"/>
            <consortium name="The Broad Institute Genome Sequencing Center for Infectious Disease"/>
            <person name="Wu L."/>
            <person name="Ma J."/>
        </authorList>
    </citation>
    <scope>NUCLEOTIDE SEQUENCE [LARGE SCALE GENOMIC DNA]</scope>
    <source>
        <strain evidence="2">CCUG 39402</strain>
    </source>
</reference>
<comment type="caution">
    <text evidence="1">The sequence shown here is derived from an EMBL/GenBank/DDBJ whole genome shotgun (WGS) entry which is preliminary data.</text>
</comment>
<sequence>MTKTAIWLSEQDVTSLISLDDAITALEAGLRSQGKGEGLNIPKALAAYGDGSSMHSLGSALPTLGYGGYKNWVHTKRGAKAVFVLFDAVEGRLLAMMEANSLGQLRTSAMTGLGTKWVAREGANDMAIIGSGRQAMAQVAAVNAVRKLARIRVWSPTPEKRQAFAAQLRDKFSAEVVEAQSIEAATEGATIVTVVTRAQDAFLKSSMLPTGVHLNAVGAILPANAELHQDVVARAGFIAVDDVAGVQKASRELIDFFEKGEGKGQWNRVHSLGKMIADGDRPPAGTDLTMFKSMGMGISDLSVAMLAYERARKADIGKSMPLMDASPLRF</sequence>
<proteinExistence type="predicted"/>
<dbReference type="PANTHER" id="PTHR13812:SF19">
    <property type="entry name" value="KETIMINE REDUCTASE MU-CRYSTALLIN"/>
    <property type="match status" value="1"/>
</dbReference>
<dbReference type="Proteomes" id="UP001596270">
    <property type="component" value="Unassembled WGS sequence"/>
</dbReference>
<dbReference type="SUPFAM" id="SSF51735">
    <property type="entry name" value="NAD(P)-binding Rossmann-fold domains"/>
    <property type="match status" value="1"/>
</dbReference>
<dbReference type="EMBL" id="JBHSRS010000004">
    <property type="protein sequence ID" value="MFC6279990.1"/>
    <property type="molecule type" value="Genomic_DNA"/>
</dbReference>
<dbReference type="InterPro" id="IPR036291">
    <property type="entry name" value="NAD(P)-bd_dom_sf"/>
</dbReference>
<gene>
    <name evidence="1" type="ORF">ACFQND_01895</name>
</gene>